<feature type="region of interest" description="Disordered" evidence="2">
    <location>
        <begin position="1"/>
        <end position="31"/>
    </location>
</feature>
<protein>
    <recommendedName>
        <fullName evidence="3">Xylanolytic transcriptional activator regulatory domain-containing protein</fullName>
    </recommendedName>
</protein>
<evidence type="ECO:0000259" key="3">
    <source>
        <dbReference type="SMART" id="SM00906"/>
    </source>
</evidence>
<dbReference type="Pfam" id="PF04082">
    <property type="entry name" value="Fungal_trans"/>
    <property type="match status" value="1"/>
</dbReference>
<evidence type="ECO:0000256" key="1">
    <source>
        <dbReference type="ARBA" id="ARBA00023242"/>
    </source>
</evidence>
<dbReference type="PANTHER" id="PTHR46910:SF5">
    <property type="entry name" value="ZN(II)2CYS6 TRANSCRIPTION FACTOR (EUROFUNG)"/>
    <property type="match status" value="1"/>
</dbReference>
<feature type="region of interest" description="Disordered" evidence="2">
    <location>
        <begin position="74"/>
        <end position="104"/>
    </location>
</feature>
<dbReference type="EMBL" id="CP099426">
    <property type="protein sequence ID" value="USW57060.1"/>
    <property type="molecule type" value="Genomic_DNA"/>
</dbReference>
<gene>
    <name evidence="4" type="ORF">Slin15195_G103790</name>
</gene>
<feature type="compositionally biased region" description="Polar residues" evidence="2">
    <location>
        <begin position="9"/>
        <end position="18"/>
    </location>
</feature>
<evidence type="ECO:0000313" key="4">
    <source>
        <dbReference type="EMBL" id="USW57060.1"/>
    </source>
</evidence>
<dbReference type="InterPro" id="IPR007219">
    <property type="entry name" value="XnlR_reg_dom"/>
</dbReference>
<dbReference type="GO" id="GO:0003677">
    <property type="term" value="F:DNA binding"/>
    <property type="evidence" value="ECO:0007669"/>
    <property type="project" value="InterPro"/>
</dbReference>
<reference evidence="4" key="1">
    <citation type="submission" date="2022-06" db="EMBL/GenBank/DDBJ databases">
        <title>Complete genome sequences of two strains of the flax pathogen Septoria linicola.</title>
        <authorList>
            <person name="Lapalu N."/>
            <person name="Simon A."/>
            <person name="Demenou B."/>
            <person name="Paumier D."/>
            <person name="Guillot M.-P."/>
            <person name="Gout L."/>
            <person name="Valade R."/>
        </authorList>
    </citation>
    <scope>NUCLEOTIDE SEQUENCE</scope>
    <source>
        <strain evidence="4">SE15195</strain>
    </source>
</reference>
<dbReference type="PANTHER" id="PTHR46910">
    <property type="entry name" value="TRANSCRIPTION FACTOR PDR1"/>
    <property type="match status" value="1"/>
</dbReference>
<feature type="domain" description="Xylanolytic transcriptional activator regulatory" evidence="3">
    <location>
        <begin position="302"/>
        <end position="375"/>
    </location>
</feature>
<evidence type="ECO:0000313" key="5">
    <source>
        <dbReference type="Proteomes" id="UP001056384"/>
    </source>
</evidence>
<feature type="compositionally biased region" description="Polar residues" evidence="2">
    <location>
        <begin position="74"/>
        <end position="92"/>
    </location>
</feature>
<dbReference type="CDD" id="cd12148">
    <property type="entry name" value="fungal_TF_MHR"/>
    <property type="match status" value="1"/>
</dbReference>
<dbReference type="GO" id="GO:0003700">
    <property type="term" value="F:DNA-binding transcription factor activity"/>
    <property type="evidence" value="ECO:0007669"/>
    <property type="project" value="InterPro"/>
</dbReference>
<dbReference type="SMART" id="SM00906">
    <property type="entry name" value="Fungal_trans"/>
    <property type="match status" value="1"/>
</dbReference>
<accession>A0A9Q9ENH3</accession>
<dbReference type="Proteomes" id="UP001056384">
    <property type="component" value="Chromosome 9"/>
</dbReference>
<dbReference type="GO" id="GO:0006351">
    <property type="term" value="P:DNA-templated transcription"/>
    <property type="evidence" value="ECO:0007669"/>
    <property type="project" value="InterPro"/>
</dbReference>
<keyword evidence="1" id="KW-0539">Nucleus</keyword>
<keyword evidence="5" id="KW-1185">Reference proteome</keyword>
<evidence type="ECO:0000256" key="2">
    <source>
        <dbReference type="SAM" id="MobiDB-lite"/>
    </source>
</evidence>
<proteinExistence type="predicted"/>
<dbReference type="InterPro" id="IPR050987">
    <property type="entry name" value="AtrR-like"/>
</dbReference>
<sequence>MDDEVSSADGDTTGSSLKPQKPCDGCRQPGIPCRTSQRVKEERTRVTITKKYEHKIDGIDDRLARIERLLREVNGSQSSPRSNDISTRSYSTPLDDEESQSEQTTVDNFATTGHYRDTLAAKDVLEQTVTSNGSLTQDPQFSSTLRALRTIVSRIDTDGKGMNLSQAIPVAGGAEMPTWKTIEKLLARGKATPPQAWELYVLFIPMDELIVMCERFHRDKHQGSIAQHTIVYAGLFCLVSEIAADETAEQAGKYWNMGLQFVRLAIDTIAQLPLLAPPKCDNIIALLISSILAIDLAKPYLSWQLNVTAIKMCQTLGYHRVAVANKWPQAERERNIFLFWNCYVMDRNLALRLGRAPSIPEYDITSPSPREAKTLTISVTVVHLLEYWVQVARVQGKICERLYSPAALLQTEHERATIAVACRTELGEAYAQRIGLQDVIRPPNVCSPATMLDPILAGDQLMHYSTLALTLQAVASTPKAKTEALQCARDCLQTSINLASIHGRNIYSWIVYIHWVVLHAPMMTPFTAVFKHIIGNARASETADDLRLLQDFIATLEPARPLCRGTDRFVQLCSVFCDAARLYIQLKTTAHKIDGQVDQSSRNTTSSSFNNNAAGRNMSVEEFDQVLADMGLANTFDPQQDIYHNQGGKLGVDDSLQDWYNANSSLYNLLDQDFGNLDDLGFGTPFDTIC</sequence>
<dbReference type="AlphaFoldDB" id="A0A9Q9ENH3"/>
<name>A0A9Q9ENH3_9PEZI</name>
<organism evidence="4 5">
    <name type="scientific">Septoria linicola</name>
    <dbReference type="NCBI Taxonomy" id="215465"/>
    <lineage>
        <taxon>Eukaryota</taxon>
        <taxon>Fungi</taxon>
        <taxon>Dikarya</taxon>
        <taxon>Ascomycota</taxon>
        <taxon>Pezizomycotina</taxon>
        <taxon>Dothideomycetes</taxon>
        <taxon>Dothideomycetidae</taxon>
        <taxon>Mycosphaerellales</taxon>
        <taxon>Mycosphaerellaceae</taxon>
        <taxon>Septoria</taxon>
    </lineage>
</organism>
<dbReference type="GO" id="GO:0008270">
    <property type="term" value="F:zinc ion binding"/>
    <property type="evidence" value="ECO:0007669"/>
    <property type="project" value="InterPro"/>
</dbReference>